<organism evidence="1 2">
    <name type="scientific">Levilactobacillus acidifarinae DSM 19394 = JCM 15949</name>
    <dbReference type="NCBI Taxonomy" id="1423715"/>
    <lineage>
        <taxon>Bacteria</taxon>
        <taxon>Bacillati</taxon>
        <taxon>Bacillota</taxon>
        <taxon>Bacilli</taxon>
        <taxon>Lactobacillales</taxon>
        <taxon>Lactobacillaceae</taxon>
        <taxon>Levilactobacillus</taxon>
    </lineage>
</organism>
<evidence type="ECO:0000313" key="2">
    <source>
        <dbReference type="Proteomes" id="UP000051955"/>
    </source>
</evidence>
<dbReference type="AlphaFoldDB" id="A0A0R1LH02"/>
<dbReference type="PATRIC" id="fig|1423715.3.peg.2204"/>
<dbReference type="STRING" id="1423715.FD25_GL002134"/>
<dbReference type="Proteomes" id="UP000051955">
    <property type="component" value="Unassembled WGS sequence"/>
</dbReference>
<reference evidence="1 2" key="1">
    <citation type="journal article" date="2015" name="Genome Announc.">
        <title>Expanding the biotechnology potential of lactobacilli through comparative genomics of 213 strains and associated genera.</title>
        <authorList>
            <person name="Sun Z."/>
            <person name="Harris H.M."/>
            <person name="McCann A."/>
            <person name="Guo C."/>
            <person name="Argimon S."/>
            <person name="Zhang W."/>
            <person name="Yang X."/>
            <person name="Jeffery I.B."/>
            <person name="Cooney J.C."/>
            <person name="Kagawa T.F."/>
            <person name="Liu W."/>
            <person name="Song Y."/>
            <person name="Salvetti E."/>
            <person name="Wrobel A."/>
            <person name="Rasinkangas P."/>
            <person name="Parkhill J."/>
            <person name="Rea M.C."/>
            <person name="O'Sullivan O."/>
            <person name="Ritari J."/>
            <person name="Douillard F.P."/>
            <person name="Paul Ross R."/>
            <person name="Yang R."/>
            <person name="Briner A.E."/>
            <person name="Felis G.E."/>
            <person name="de Vos W.M."/>
            <person name="Barrangou R."/>
            <person name="Klaenhammer T.R."/>
            <person name="Caufield P.W."/>
            <person name="Cui Y."/>
            <person name="Zhang H."/>
            <person name="O'Toole P.W."/>
        </authorList>
    </citation>
    <scope>NUCLEOTIDE SEQUENCE [LARGE SCALE GENOMIC DNA]</scope>
    <source>
        <strain evidence="1 2">DSM 19394</strain>
    </source>
</reference>
<gene>
    <name evidence="1" type="ORF">FD25_GL002134</name>
</gene>
<dbReference type="RefSeq" id="WP_057802929.1">
    <property type="nucleotide sequence ID" value="NZ_AZDV01000023.1"/>
</dbReference>
<accession>A0A0R1LH02</accession>
<dbReference type="EMBL" id="AZDV01000023">
    <property type="protein sequence ID" value="KRK94949.1"/>
    <property type="molecule type" value="Genomic_DNA"/>
</dbReference>
<protein>
    <submittedName>
        <fullName evidence="1">Uncharacterized protein</fullName>
    </submittedName>
</protein>
<keyword evidence="2" id="KW-1185">Reference proteome</keyword>
<proteinExistence type="predicted"/>
<name>A0A0R1LH02_9LACO</name>
<evidence type="ECO:0000313" key="1">
    <source>
        <dbReference type="EMBL" id="KRK94949.1"/>
    </source>
</evidence>
<comment type="caution">
    <text evidence="1">The sequence shown here is derived from an EMBL/GenBank/DDBJ whole genome shotgun (WGS) entry which is preliminary data.</text>
</comment>
<dbReference type="OrthoDB" id="2309508at2"/>
<sequence length="65" mass="6946">MTKTWLKTSITFLMGTDAAHPVRIVLNNGVTAPEPEQIEAFGGYLASLTGLPFIRANVTTQNAVA</sequence>